<evidence type="ECO:0000256" key="1">
    <source>
        <dbReference type="ARBA" id="ARBA00040365"/>
    </source>
</evidence>
<evidence type="ECO:0000256" key="2">
    <source>
        <dbReference type="SAM" id="MobiDB-lite"/>
    </source>
</evidence>
<dbReference type="PROSITE" id="PS50174">
    <property type="entry name" value="G_PATCH"/>
    <property type="match status" value="1"/>
</dbReference>
<dbReference type="AlphaFoldDB" id="F6QN05"/>
<proteinExistence type="predicted"/>
<dbReference type="OrthoDB" id="10019757at2759"/>
<dbReference type="PANTHER" id="PTHR23149:SF9">
    <property type="entry name" value="G PATCH DOMAIN-CONTAINING PROTEIN 4"/>
    <property type="match status" value="1"/>
</dbReference>
<gene>
    <name evidence="4" type="primary">LOC100184826</name>
</gene>
<dbReference type="InterPro" id="IPR050656">
    <property type="entry name" value="PINX1"/>
</dbReference>
<reference evidence="4" key="2">
    <citation type="submission" date="2025-08" db="UniProtKB">
        <authorList>
            <consortium name="Ensembl"/>
        </authorList>
    </citation>
    <scope>IDENTIFICATION</scope>
</reference>
<feature type="compositionally biased region" description="Basic and acidic residues" evidence="2">
    <location>
        <begin position="232"/>
        <end position="241"/>
    </location>
</feature>
<dbReference type="HOGENOM" id="CLU_047130_2_0_1"/>
<dbReference type="RefSeq" id="XP_002126980.1">
    <property type="nucleotide sequence ID" value="XM_002126944.4"/>
</dbReference>
<dbReference type="PANTHER" id="PTHR23149">
    <property type="entry name" value="G PATCH DOMAIN CONTAINING PROTEIN"/>
    <property type="match status" value="1"/>
</dbReference>
<dbReference type="GeneID" id="100184826"/>
<dbReference type="KEGG" id="cin:100184826"/>
<feature type="compositionally biased region" description="Basic residues" evidence="2">
    <location>
        <begin position="222"/>
        <end position="231"/>
    </location>
</feature>
<dbReference type="Pfam" id="PF01585">
    <property type="entry name" value="G-patch"/>
    <property type="match status" value="1"/>
</dbReference>
<evidence type="ECO:0000313" key="4">
    <source>
        <dbReference type="Ensembl" id="ENSCINP00000009759.3"/>
    </source>
</evidence>
<dbReference type="STRING" id="7719.ENSCINP00000009759"/>
<reference evidence="5" key="1">
    <citation type="journal article" date="2002" name="Science">
        <title>The draft genome of Ciona intestinalis: insights into chordate and vertebrate origins.</title>
        <authorList>
            <person name="Dehal P."/>
            <person name="Satou Y."/>
            <person name="Campbell R.K."/>
            <person name="Chapman J."/>
            <person name="Degnan B."/>
            <person name="De Tomaso A."/>
            <person name="Davidson B."/>
            <person name="Di Gregorio A."/>
            <person name="Gelpke M."/>
            <person name="Goodstein D.M."/>
            <person name="Harafuji N."/>
            <person name="Hastings K.E."/>
            <person name="Ho I."/>
            <person name="Hotta K."/>
            <person name="Huang W."/>
            <person name="Kawashima T."/>
            <person name="Lemaire P."/>
            <person name="Martinez D."/>
            <person name="Meinertzhagen I.A."/>
            <person name="Necula S."/>
            <person name="Nonaka M."/>
            <person name="Putnam N."/>
            <person name="Rash S."/>
            <person name="Saiga H."/>
            <person name="Satake M."/>
            <person name="Terry A."/>
            <person name="Yamada L."/>
            <person name="Wang H.G."/>
            <person name="Awazu S."/>
            <person name="Azumi K."/>
            <person name="Boore J."/>
            <person name="Branno M."/>
            <person name="Chin-Bow S."/>
            <person name="DeSantis R."/>
            <person name="Doyle S."/>
            <person name="Francino P."/>
            <person name="Keys D.N."/>
            <person name="Haga S."/>
            <person name="Hayashi H."/>
            <person name="Hino K."/>
            <person name="Imai K.S."/>
            <person name="Inaba K."/>
            <person name="Kano S."/>
            <person name="Kobayashi K."/>
            <person name="Kobayashi M."/>
            <person name="Lee B.I."/>
            <person name="Makabe K.W."/>
            <person name="Manohar C."/>
            <person name="Matassi G."/>
            <person name="Medina M."/>
            <person name="Mochizuki Y."/>
            <person name="Mount S."/>
            <person name="Morishita T."/>
            <person name="Miura S."/>
            <person name="Nakayama A."/>
            <person name="Nishizaka S."/>
            <person name="Nomoto H."/>
            <person name="Ohta F."/>
            <person name="Oishi K."/>
            <person name="Rigoutsos I."/>
            <person name="Sano M."/>
            <person name="Sasaki A."/>
            <person name="Sasakura Y."/>
            <person name="Shoguchi E."/>
            <person name="Shin-i T."/>
            <person name="Spagnuolo A."/>
            <person name="Stainier D."/>
            <person name="Suzuki M.M."/>
            <person name="Tassy O."/>
            <person name="Takatori N."/>
            <person name="Tokuoka M."/>
            <person name="Yagi K."/>
            <person name="Yoshizaki F."/>
            <person name="Wada S."/>
            <person name="Zhang C."/>
            <person name="Hyatt P.D."/>
            <person name="Larimer F."/>
            <person name="Detter C."/>
            <person name="Doggett N."/>
            <person name="Glavina T."/>
            <person name="Hawkins T."/>
            <person name="Richardson P."/>
            <person name="Lucas S."/>
            <person name="Kohara Y."/>
            <person name="Levine M."/>
            <person name="Satoh N."/>
            <person name="Rokhsar D.S."/>
        </authorList>
    </citation>
    <scope>NUCLEOTIDE SEQUENCE [LARGE SCALE GENOMIC DNA]</scope>
</reference>
<dbReference type="SMART" id="SM00443">
    <property type="entry name" value="G_patch"/>
    <property type="match status" value="1"/>
</dbReference>
<evidence type="ECO:0000259" key="3">
    <source>
        <dbReference type="PROSITE" id="PS50174"/>
    </source>
</evidence>
<feature type="region of interest" description="Disordered" evidence="2">
    <location>
        <begin position="182"/>
        <end position="247"/>
    </location>
</feature>
<protein>
    <recommendedName>
        <fullName evidence="1">G patch domain-containing protein 4</fullName>
    </recommendedName>
</protein>
<feature type="domain" description="G-patch" evidence="3">
    <location>
        <begin position="1"/>
        <end position="47"/>
    </location>
</feature>
<evidence type="ECO:0000313" key="5">
    <source>
        <dbReference type="Proteomes" id="UP000008144"/>
    </source>
</evidence>
<feature type="compositionally biased region" description="Basic residues" evidence="2">
    <location>
        <begin position="185"/>
        <end position="194"/>
    </location>
</feature>
<sequence>MDSFAEAQMKKHGWREGKGLGRKENGICEPIKVKMKKDTTGVGHDPGEQFTHHWWDEAYKNATNNIHVQVTENGVKVQSKEESKSMCTYKVATKLRSRREVLYGRFVKSGTLTGGVMDGVDSSDTSEDEIVGNNALSDEQLFKVCGGRTAHKGARHGLKLSGKLERLAQQESKDLLVSQVEAPAKKKKKKKKAICKGDSPTLKPRKDNSVSEQPVLKTDSTKKKKKRKKHREKEAADENVVKKKRKS</sequence>
<organism evidence="4 5">
    <name type="scientific">Ciona intestinalis</name>
    <name type="common">Transparent sea squirt</name>
    <name type="synonym">Ascidia intestinalis</name>
    <dbReference type="NCBI Taxonomy" id="7719"/>
    <lineage>
        <taxon>Eukaryota</taxon>
        <taxon>Metazoa</taxon>
        <taxon>Chordata</taxon>
        <taxon>Tunicata</taxon>
        <taxon>Ascidiacea</taxon>
        <taxon>Phlebobranchia</taxon>
        <taxon>Cionidae</taxon>
        <taxon>Ciona</taxon>
    </lineage>
</organism>
<dbReference type="Ensembl" id="ENSCINT00000009759.3">
    <property type="protein sequence ID" value="ENSCINP00000009759.3"/>
    <property type="gene ID" value="ENSCING00000004717.3"/>
</dbReference>
<dbReference type="GO" id="GO:0003676">
    <property type="term" value="F:nucleic acid binding"/>
    <property type="evidence" value="ECO:0007669"/>
    <property type="project" value="InterPro"/>
</dbReference>
<keyword evidence="5" id="KW-1185">Reference proteome</keyword>
<accession>F6QN05</accession>
<dbReference type="InParanoid" id="F6QN05"/>
<dbReference type="GO" id="GO:0005730">
    <property type="term" value="C:nucleolus"/>
    <property type="evidence" value="ECO:0000318"/>
    <property type="project" value="GO_Central"/>
</dbReference>
<dbReference type="GeneTree" id="ENSGT00390000008765"/>
<dbReference type="Proteomes" id="UP000008144">
    <property type="component" value="Unassembled WGS sequence"/>
</dbReference>
<accession>A0A1W2WE41</accession>
<dbReference type="OMA" id="MGDNAGE"/>
<dbReference type="InterPro" id="IPR000467">
    <property type="entry name" value="G_patch_dom"/>
</dbReference>
<name>F6QN05_CIOIN</name>
<reference evidence="4" key="3">
    <citation type="submission" date="2025-09" db="UniProtKB">
        <authorList>
            <consortium name="Ensembl"/>
        </authorList>
    </citation>
    <scope>IDENTIFICATION</scope>
</reference>